<dbReference type="SUPFAM" id="SSF56925">
    <property type="entry name" value="OMPA-like"/>
    <property type="match status" value="1"/>
</dbReference>
<feature type="region of interest" description="Disordered" evidence="1">
    <location>
        <begin position="80"/>
        <end position="100"/>
    </location>
</feature>
<reference evidence="3 4" key="1">
    <citation type="submission" date="2016-10" db="EMBL/GenBank/DDBJ databases">
        <authorList>
            <person name="de Groot N.N."/>
        </authorList>
    </citation>
    <scope>NUCLEOTIDE SEQUENCE [LARGE SCALE GENOMIC DNA]</scope>
    <source>
        <strain evidence="3 4">GAS232</strain>
    </source>
</reference>
<organism evidence="3 4">
    <name type="scientific">Terriglobus roseus</name>
    <dbReference type="NCBI Taxonomy" id="392734"/>
    <lineage>
        <taxon>Bacteria</taxon>
        <taxon>Pseudomonadati</taxon>
        <taxon>Acidobacteriota</taxon>
        <taxon>Terriglobia</taxon>
        <taxon>Terriglobales</taxon>
        <taxon>Acidobacteriaceae</taxon>
        <taxon>Terriglobus</taxon>
    </lineage>
</organism>
<dbReference type="OrthoDB" id="121699at2"/>
<name>A0A1G7GGB7_9BACT</name>
<protein>
    <submittedName>
        <fullName evidence="3">Outer membrane protein beta-barrel domain-containing protein</fullName>
    </submittedName>
</protein>
<feature type="chain" id="PRO_5009241106" evidence="2">
    <location>
        <begin position="29"/>
        <end position="326"/>
    </location>
</feature>
<sequence>MKRSFYLHGLCAAAVALSAISLAPTALAAGPSTPDTPKSLTPAPLFNPNAVSVSSDDFHYQPSGISSSSDDAIAAADPSASLHFDTGTQPPPGRRSYGRSRYQDHLHNADGSTKIAFMAGAGMTVPTGDTAKYYTPSWTVAFGGGWNFNRMFGVLGEFHYDRMGVTGGAINYEYNNVLNYIEQYGYGPNDLAGFDANAHVLSLTVNPIVNFSDPRSKMGAYVTGGGGWYRKSTNFTLPTAQTGCNYYYCQTFYSTYNFDSYSANAFGWNVGFGLTYKLSEFSSERLFVDARYHWVPIKDEGFAQDPFFPFNRRHTGYIPVTFGLRF</sequence>
<gene>
    <name evidence="3" type="ORF">SAMN05444167_0686</name>
</gene>
<keyword evidence="2" id="KW-0732">Signal</keyword>
<proteinExistence type="predicted"/>
<dbReference type="AlphaFoldDB" id="A0A1G7GGB7"/>
<feature type="signal peptide" evidence="2">
    <location>
        <begin position="1"/>
        <end position="28"/>
    </location>
</feature>
<dbReference type="Gene3D" id="2.40.160.20">
    <property type="match status" value="1"/>
</dbReference>
<dbReference type="RefSeq" id="WP_083343917.1">
    <property type="nucleotide sequence ID" value="NZ_LT629690.1"/>
</dbReference>
<dbReference type="InterPro" id="IPR011250">
    <property type="entry name" value="OMP/PagP_B-barrel"/>
</dbReference>
<evidence type="ECO:0000256" key="1">
    <source>
        <dbReference type="SAM" id="MobiDB-lite"/>
    </source>
</evidence>
<dbReference type="EMBL" id="LT629690">
    <property type="protein sequence ID" value="SDE87156.1"/>
    <property type="molecule type" value="Genomic_DNA"/>
</dbReference>
<keyword evidence="4" id="KW-1185">Reference proteome</keyword>
<evidence type="ECO:0000313" key="3">
    <source>
        <dbReference type="EMBL" id="SDE87156.1"/>
    </source>
</evidence>
<accession>A0A1G7GGB7</accession>
<dbReference type="Proteomes" id="UP000182427">
    <property type="component" value="Chromosome I"/>
</dbReference>
<evidence type="ECO:0000313" key="4">
    <source>
        <dbReference type="Proteomes" id="UP000182427"/>
    </source>
</evidence>
<evidence type="ECO:0000256" key="2">
    <source>
        <dbReference type="SAM" id="SignalP"/>
    </source>
</evidence>